<organism evidence="2 3">
    <name type="scientific">Streptomyces mirabilis</name>
    <dbReference type="NCBI Taxonomy" id="68239"/>
    <lineage>
        <taxon>Bacteria</taxon>
        <taxon>Bacillati</taxon>
        <taxon>Actinomycetota</taxon>
        <taxon>Actinomycetes</taxon>
        <taxon>Kitasatosporales</taxon>
        <taxon>Streptomycetaceae</taxon>
        <taxon>Streptomyces</taxon>
    </lineage>
</organism>
<dbReference type="SMART" id="SM00860">
    <property type="entry name" value="SMI1_KNR4"/>
    <property type="match status" value="1"/>
</dbReference>
<evidence type="ECO:0000313" key="2">
    <source>
        <dbReference type="EMBL" id="MDU8991984.1"/>
    </source>
</evidence>
<protein>
    <submittedName>
        <fullName evidence="2">SMI1/KNR4 family protein</fullName>
    </submittedName>
</protein>
<dbReference type="RefSeq" id="WP_143610329.1">
    <property type="nucleotide sequence ID" value="NZ_CP107955.1"/>
</dbReference>
<dbReference type="Proteomes" id="UP001257627">
    <property type="component" value="Unassembled WGS sequence"/>
</dbReference>
<dbReference type="Pfam" id="PF09346">
    <property type="entry name" value="SMI1_KNR4"/>
    <property type="match status" value="1"/>
</dbReference>
<comment type="caution">
    <text evidence="2">The sequence shown here is derived from an EMBL/GenBank/DDBJ whole genome shotgun (WGS) entry which is preliminary data.</text>
</comment>
<keyword evidence="3" id="KW-1185">Reference proteome</keyword>
<evidence type="ECO:0000313" key="3">
    <source>
        <dbReference type="Proteomes" id="UP001257627"/>
    </source>
</evidence>
<reference evidence="2 3" key="1">
    <citation type="submission" date="2023-02" db="EMBL/GenBank/DDBJ databases">
        <authorList>
            <person name="Maleckis M."/>
        </authorList>
    </citation>
    <scope>NUCLEOTIDE SEQUENCE [LARGE SCALE GENOMIC DNA]</scope>
    <source>
        <strain evidence="2 3">P8-A2</strain>
    </source>
</reference>
<name>A0ABU3UDJ0_9ACTN</name>
<sequence>MTDDEVLEAVKARVQEGRPTDLGSCLLTQAPASAEALAEAEGIIGYPLPPLLRRLYTEVANGGFGPFGGIEGLRDGYASDGPSMLEVYLQYDEPGPDPEEQAPPSPPHGVLLICNHGCAMWSMLDCRHPEGQMWWWDQGDRRKCDLTLCDWMRMWLEGKLEHGIPGHLAVEDEESWCWPETDGL</sequence>
<dbReference type="InterPro" id="IPR037883">
    <property type="entry name" value="Knr4/Smi1-like_sf"/>
</dbReference>
<dbReference type="InterPro" id="IPR018958">
    <property type="entry name" value="Knr4/Smi1-like_dom"/>
</dbReference>
<gene>
    <name evidence="2" type="ORF">PU648_06280</name>
</gene>
<evidence type="ECO:0000259" key="1">
    <source>
        <dbReference type="SMART" id="SM00860"/>
    </source>
</evidence>
<feature type="domain" description="Knr4/Smi1-like" evidence="1">
    <location>
        <begin position="31"/>
        <end position="158"/>
    </location>
</feature>
<dbReference type="EMBL" id="JARAKF010000001">
    <property type="protein sequence ID" value="MDU8991984.1"/>
    <property type="molecule type" value="Genomic_DNA"/>
</dbReference>
<dbReference type="Gene3D" id="3.40.1580.10">
    <property type="entry name" value="SMI1/KNR4-like"/>
    <property type="match status" value="1"/>
</dbReference>
<proteinExistence type="predicted"/>
<dbReference type="SUPFAM" id="SSF160631">
    <property type="entry name" value="SMI1/KNR4-like"/>
    <property type="match status" value="1"/>
</dbReference>
<accession>A0ABU3UDJ0</accession>